<organism evidence="6 7">
    <name type="scientific">Clathrospora elynae</name>
    <dbReference type="NCBI Taxonomy" id="706981"/>
    <lineage>
        <taxon>Eukaryota</taxon>
        <taxon>Fungi</taxon>
        <taxon>Dikarya</taxon>
        <taxon>Ascomycota</taxon>
        <taxon>Pezizomycotina</taxon>
        <taxon>Dothideomycetes</taxon>
        <taxon>Pleosporomycetidae</taxon>
        <taxon>Pleosporales</taxon>
        <taxon>Diademaceae</taxon>
        <taxon>Clathrospora</taxon>
    </lineage>
</organism>
<evidence type="ECO:0000256" key="4">
    <source>
        <dbReference type="SAM" id="Phobius"/>
    </source>
</evidence>
<dbReference type="InterPro" id="IPR051104">
    <property type="entry name" value="FAD_monoxygenase"/>
</dbReference>
<evidence type="ECO:0000313" key="6">
    <source>
        <dbReference type="EMBL" id="KAF1947993.1"/>
    </source>
</evidence>
<dbReference type="EMBL" id="ML975997">
    <property type="protein sequence ID" value="KAF1947993.1"/>
    <property type="molecule type" value="Genomic_DNA"/>
</dbReference>
<evidence type="ECO:0000256" key="2">
    <source>
        <dbReference type="ARBA" id="ARBA00022827"/>
    </source>
</evidence>
<dbReference type="Pfam" id="PF01494">
    <property type="entry name" value="FAD_binding_3"/>
    <property type="match status" value="1"/>
</dbReference>
<evidence type="ECO:0000256" key="3">
    <source>
        <dbReference type="ARBA" id="ARBA00023002"/>
    </source>
</evidence>
<name>A0A6A5T5U8_9PLEO</name>
<dbReference type="InterPro" id="IPR002938">
    <property type="entry name" value="FAD-bd"/>
</dbReference>
<feature type="transmembrane region" description="Helical" evidence="4">
    <location>
        <begin position="12"/>
        <end position="31"/>
    </location>
</feature>
<feature type="domain" description="FAD-binding" evidence="5">
    <location>
        <begin position="180"/>
        <end position="387"/>
    </location>
</feature>
<keyword evidence="7" id="KW-1185">Reference proteome</keyword>
<dbReference type="PANTHER" id="PTHR46720:SF3">
    <property type="entry name" value="FAD-BINDING DOMAIN-CONTAINING PROTEIN-RELATED"/>
    <property type="match status" value="1"/>
</dbReference>
<dbReference type="SUPFAM" id="SSF51905">
    <property type="entry name" value="FAD/NAD(P)-binding domain"/>
    <property type="match status" value="1"/>
</dbReference>
<sequence length="437" mass="47523">MSDTNFENHKLLPIAVIGGGLGGLALTIGLLRHGVKVHIYEASSGFSEIGAGVTFGANATTALQLIDPRLLEGFMKHATFNANPELNTTFMSLRWGMNQRREGGHKAGDFSHHMEDHGRPEGARAGLSMRGGIHRARLLDEMVALLPDDIISFGKSFDGVEELGNDMLKLCFTDGTTALASALIGCDGVRSKVRAAVCGAHIQATYARECAFRAMVPGDEATKALGDDLTLNSQLYCGYGGYIVTYPVEHGAFINIVALPQDPSHAGITWDSDDWTVPTTAEEIKSRFTDWHPPLIDVVSRYNLGSKWALFNLQHDASYFKNRMCLLGDSAHATTPHMGAGAGMAMEDAYILSHLVAAAGSVNSIEEAFRAYDAVRRPRTQQCIKRSMDAALSYDLCLPGVGDDMDAIRERLGESLNWLWHVDLEAQLRDAKALMKL</sequence>
<dbReference type="OrthoDB" id="417877at2759"/>
<evidence type="ECO:0000313" key="7">
    <source>
        <dbReference type="Proteomes" id="UP000800038"/>
    </source>
</evidence>
<proteinExistence type="predicted"/>
<dbReference type="GO" id="GO:0071949">
    <property type="term" value="F:FAD binding"/>
    <property type="evidence" value="ECO:0007669"/>
    <property type="project" value="InterPro"/>
</dbReference>
<dbReference type="AlphaFoldDB" id="A0A6A5T5U8"/>
<dbReference type="SUPFAM" id="SSF54373">
    <property type="entry name" value="FAD-linked reductases, C-terminal domain"/>
    <property type="match status" value="1"/>
</dbReference>
<dbReference type="GO" id="GO:0016491">
    <property type="term" value="F:oxidoreductase activity"/>
    <property type="evidence" value="ECO:0007669"/>
    <property type="project" value="UniProtKB-KW"/>
</dbReference>
<keyword evidence="2" id="KW-0274">FAD</keyword>
<dbReference type="Gene3D" id="3.50.50.60">
    <property type="entry name" value="FAD/NAD(P)-binding domain"/>
    <property type="match status" value="1"/>
</dbReference>
<keyword evidence="4" id="KW-0472">Membrane</keyword>
<keyword evidence="1" id="KW-0285">Flavoprotein</keyword>
<accession>A0A6A5T5U8</accession>
<gene>
    <name evidence="6" type="ORF">EJ02DRAFT_507767</name>
</gene>
<dbReference type="InterPro" id="IPR036188">
    <property type="entry name" value="FAD/NAD-bd_sf"/>
</dbReference>
<evidence type="ECO:0000259" key="5">
    <source>
        <dbReference type="Pfam" id="PF01494"/>
    </source>
</evidence>
<dbReference type="Proteomes" id="UP000800038">
    <property type="component" value="Unassembled WGS sequence"/>
</dbReference>
<keyword evidence="3" id="KW-0560">Oxidoreductase</keyword>
<protein>
    <submittedName>
        <fullName evidence="6">Mannitol 1-phosphate dehydrogenase</fullName>
    </submittedName>
</protein>
<keyword evidence="4" id="KW-1133">Transmembrane helix</keyword>
<reference evidence="6" key="1">
    <citation type="journal article" date="2020" name="Stud. Mycol.">
        <title>101 Dothideomycetes genomes: a test case for predicting lifestyles and emergence of pathogens.</title>
        <authorList>
            <person name="Haridas S."/>
            <person name="Albert R."/>
            <person name="Binder M."/>
            <person name="Bloem J."/>
            <person name="Labutti K."/>
            <person name="Salamov A."/>
            <person name="Andreopoulos B."/>
            <person name="Baker S."/>
            <person name="Barry K."/>
            <person name="Bills G."/>
            <person name="Bluhm B."/>
            <person name="Cannon C."/>
            <person name="Castanera R."/>
            <person name="Culley D."/>
            <person name="Daum C."/>
            <person name="Ezra D."/>
            <person name="Gonzalez J."/>
            <person name="Henrissat B."/>
            <person name="Kuo A."/>
            <person name="Liang C."/>
            <person name="Lipzen A."/>
            <person name="Lutzoni F."/>
            <person name="Magnuson J."/>
            <person name="Mondo S."/>
            <person name="Nolan M."/>
            <person name="Ohm R."/>
            <person name="Pangilinan J."/>
            <person name="Park H.-J."/>
            <person name="Ramirez L."/>
            <person name="Alfaro M."/>
            <person name="Sun H."/>
            <person name="Tritt A."/>
            <person name="Yoshinaga Y."/>
            <person name="Zwiers L.-H."/>
            <person name="Turgeon B."/>
            <person name="Goodwin S."/>
            <person name="Spatafora J."/>
            <person name="Crous P."/>
            <person name="Grigoriev I."/>
        </authorList>
    </citation>
    <scope>NUCLEOTIDE SEQUENCE</scope>
    <source>
        <strain evidence="6">CBS 161.51</strain>
    </source>
</reference>
<keyword evidence="4" id="KW-0812">Transmembrane</keyword>
<evidence type="ECO:0000256" key="1">
    <source>
        <dbReference type="ARBA" id="ARBA00022630"/>
    </source>
</evidence>
<dbReference type="GO" id="GO:0044550">
    <property type="term" value="P:secondary metabolite biosynthetic process"/>
    <property type="evidence" value="ECO:0007669"/>
    <property type="project" value="TreeGrafter"/>
</dbReference>
<dbReference type="PANTHER" id="PTHR46720">
    <property type="entry name" value="HYDROXYLASE, PUTATIVE (AFU_ORTHOLOGUE AFUA_3G01460)-RELATED"/>
    <property type="match status" value="1"/>
</dbReference>
<dbReference type="PRINTS" id="PR00420">
    <property type="entry name" value="RNGMNOXGNASE"/>
</dbReference>